<comment type="caution">
    <text evidence="1">The sequence shown here is derived from an EMBL/GenBank/DDBJ whole genome shotgun (WGS) entry which is preliminary data.</text>
</comment>
<protein>
    <submittedName>
        <fullName evidence="1">Uncharacterized protein</fullName>
    </submittedName>
</protein>
<reference evidence="1 2" key="1">
    <citation type="submission" date="2019-06" db="EMBL/GenBank/DDBJ databases">
        <title>Draft genome sequences of 15 bacterial species constituting the stable defined intestinal microbiota of the GM15 gnotobiotic mouse model.</title>
        <authorList>
            <person name="Elie C."/>
            <person name="Mathieu A."/>
            <person name="Saliou A."/>
            <person name="Darnaud M."/>
            <person name="Leulier F."/>
            <person name="Tamellini A."/>
        </authorList>
    </citation>
    <scope>NUCLEOTIDE SEQUENCE [LARGE SCALE GENOMIC DNA]</scope>
    <source>
        <strain evidence="1 2">JM4-15</strain>
    </source>
</reference>
<evidence type="ECO:0000313" key="2">
    <source>
        <dbReference type="Proteomes" id="UP000462501"/>
    </source>
</evidence>
<dbReference type="AlphaFoldDB" id="A0A845SMV9"/>
<organism evidence="1 2">
    <name type="scientific">Anaerotruncus colihominis</name>
    <dbReference type="NCBI Taxonomy" id="169435"/>
    <lineage>
        <taxon>Bacteria</taxon>
        <taxon>Bacillati</taxon>
        <taxon>Bacillota</taxon>
        <taxon>Clostridia</taxon>
        <taxon>Eubacteriales</taxon>
        <taxon>Oscillospiraceae</taxon>
        <taxon>Anaerotruncus</taxon>
    </lineage>
</organism>
<evidence type="ECO:0000313" key="1">
    <source>
        <dbReference type="EMBL" id="NDO37766.1"/>
    </source>
</evidence>
<accession>A0A845SMV9</accession>
<sequence>MYAVIVREEYTRHLQIYNRSDPVDSQAAGWESAVLPAFLGIYCEESKADALLAAAGTHGIELNALFAIEI</sequence>
<dbReference type="RefSeq" id="WP_162220249.1">
    <property type="nucleotide sequence ID" value="NZ_VIQT01000002.1"/>
</dbReference>
<name>A0A845SMV9_9FIRM</name>
<gene>
    <name evidence="1" type="ORF">FMM72_00635</name>
</gene>
<dbReference type="EMBL" id="VIQT01000002">
    <property type="protein sequence ID" value="NDO37766.1"/>
    <property type="molecule type" value="Genomic_DNA"/>
</dbReference>
<proteinExistence type="predicted"/>
<dbReference type="Proteomes" id="UP000462501">
    <property type="component" value="Unassembled WGS sequence"/>
</dbReference>